<organism evidence="1">
    <name type="scientific">Arundo donax</name>
    <name type="common">Giant reed</name>
    <name type="synonym">Donax arundinaceus</name>
    <dbReference type="NCBI Taxonomy" id="35708"/>
    <lineage>
        <taxon>Eukaryota</taxon>
        <taxon>Viridiplantae</taxon>
        <taxon>Streptophyta</taxon>
        <taxon>Embryophyta</taxon>
        <taxon>Tracheophyta</taxon>
        <taxon>Spermatophyta</taxon>
        <taxon>Magnoliopsida</taxon>
        <taxon>Liliopsida</taxon>
        <taxon>Poales</taxon>
        <taxon>Poaceae</taxon>
        <taxon>PACMAD clade</taxon>
        <taxon>Arundinoideae</taxon>
        <taxon>Arundineae</taxon>
        <taxon>Arundo</taxon>
    </lineage>
</organism>
<reference evidence="1" key="1">
    <citation type="submission" date="2014-09" db="EMBL/GenBank/DDBJ databases">
        <authorList>
            <person name="Magalhaes I.L.F."/>
            <person name="Oliveira U."/>
            <person name="Santos F.R."/>
            <person name="Vidigal T.H.D.A."/>
            <person name="Brescovit A.D."/>
            <person name="Santos A.J."/>
        </authorList>
    </citation>
    <scope>NUCLEOTIDE SEQUENCE</scope>
    <source>
        <tissue evidence="1">Shoot tissue taken approximately 20 cm above the soil surface</tissue>
    </source>
</reference>
<name>A0A0A9H6R6_ARUDO</name>
<proteinExistence type="predicted"/>
<evidence type="ECO:0000313" key="1">
    <source>
        <dbReference type="EMBL" id="JAE28563.1"/>
    </source>
</evidence>
<dbReference type="AlphaFoldDB" id="A0A0A9H6R6"/>
<sequence>MLLYFLYRCATAVLSSNFLGCDACFFNFRSIFFLV</sequence>
<protein>
    <submittedName>
        <fullName evidence="1">Uncharacterized protein</fullName>
    </submittedName>
</protein>
<accession>A0A0A9H6R6</accession>
<reference evidence="1" key="2">
    <citation type="journal article" date="2015" name="Data Brief">
        <title>Shoot transcriptome of the giant reed, Arundo donax.</title>
        <authorList>
            <person name="Barrero R.A."/>
            <person name="Guerrero F.D."/>
            <person name="Moolhuijzen P."/>
            <person name="Goolsby J.A."/>
            <person name="Tidwell J."/>
            <person name="Bellgard S.E."/>
            <person name="Bellgard M.I."/>
        </authorList>
    </citation>
    <scope>NUCLEOTIDE SEQUENCE</scope>
    <source>
        <tissue evidence="1">Shoot tissue taken approximately 20 cm above the soil surface</tissue>
    </source>
</reference>
<dbReference type="EMBL" id="GBRH01169333">
    <property type="protein sequence ID" value="JAE28563.1"/>
    <property type="molecule type" value="Transcribed_RNA"/>
</dbReference>